<dbReference type="InterPro" id="IPR020841">
    <property type="entry name" value="PKS_Beta-ketoAc_synthase_dom"/>
</dbReference>
<dbReference type="InterPro" id="IPR014030">
    <property type="entry name" value="Ketoacyl_synth_N"/>
</dbReference>
<comment type="similarity">
    <text evidence="3">Belongs to the thiolase-like superfamily. Beta-ketoacyl-ACP synthases family.</text>
</comment>
<gene>
    <name evidence="5" type="ORF">D6T64_05200</name>
</gene>
<evidence type="ECO:0000313" key="5">
    <source>
        <dbReference type="EMBL" id="RJT89963.1"/>
    </source>
</evidence>
<protein>
    <submittedName>
        <fullName evidence="5">Polyketide synthase</fullName>
    </submittedName>
</protein>
<dbReference type="RefSeq" id="WP_119972679.1">
    <property type="nucleotide sequence ID" value="NZ_JBHSQA010000023.1"/>
</dbReference>
<dbReference type="GO" id="GO:0071770">
    <property type="term" value="P:DIM/DIP cell wall layer assembly"/>
    <property type="evidence" value="ECO:0007669"/>
    <property type="project" value="TreeGrafter"/>
</dbReference>
<dbReference type="InterPro" id="IPR014031">
    <property type="entry name" value="Ketoacyl_synth_C"/>
</dbReference>
<dbReference type="GO" id="GO:0005737">
    <property type="term" value="C:cytoplasm"/>
    <property type="evidence" value="ECO:0007669"/>
    <property type="project" value="TreeGrafter"/>
</dbReference>
<dbReference type="Pfam" id="PF00109">
    <property type="entry name" value="ketoacyl-synt"/>
    <property type="match status" value="1"/>
</dbReference>
<evidence type="ECO:0000256" key="3">
    <source>
        <dbReference type="RuleBase" id="RU003694"/>
    </source>
</evidence>
<name>A0A3A5MS86_9MICO</name>
<dbReference type="SUPFAM" id="SSF53901">
    <property type="entry name" value="Thiolase-like"/>
    <property type="match status" value="1"/>
</dbReference>
<dbReference type="Pfam" id="PF02801">
    <property type="entry name" value="Ketoacyl-synt_C"/>
    <property type="match status" value="1"/>
</dbReference>
<evidence type="ECO:0000256" key="2">
    <source>
        <dbReference type="ARBA" id="ARBA00022553"/>
    </source>
</evidence>
<accession>A0A3A5MS86</accession>
<keyword evidence="6" id="KW-1185">Reference proteome</keyword>
<dbReference type="SMART" id="SM00825">
    <property type="entry name" value="PKS_KS"/>
    <property type="match status" value="1"/>
</dbReference>
<dbReference type="Gene3D" id="3.40.47.10">
    <property type="match status" value="1"/>
</dbReference>
<proteinExistence type="inferred from homology"/>
<dbReference type="OrthoDB" id="9778690at2"/>
<dbReference type="GO" id="GO:0005886">
    <property type="term" value="C:plasma membrane"/>
    <property type="evidence" value="ECO:0007669"/>
    <property type="project" value="TreeGrafter"/>
</dbReference>
<dbReference type="PROSITE" id="PS52004">
    <property type="entry name" value="KS3_2"/>
    <property type="match status" value="1"/>
</dbReference>
<dbReference type="PANTHER" id="PTHR43775:SF37">
    <property type="entry name" value="SI:DKEY-61P9.11"/>
    <property type="match status" value="1"/>
</dbReference>
<dbReference type="GO" id="GO:0004312">
    <property type="term" value="F:fatty acid synthase activity"/>
    <property type="evidence" value="ECO:0007669"/>
    <property type="project" value="TreeGrafter"/>
</dbReference>
<dbReference type="CDD" id="cd00833">
    <property type="entry name" value="PKS"/>
    <property type="match status" value="1"/>
</dbReference>
<keyword evidence="3" id="KW-0808">Transferase</keyword>
<evidence type="ECO:0000259" key="4">
    <source>
        <dbReference type="PROSITE" id="PS52004"/>
    </source>
</evidence>
<feature type="domain" description="Ketosynthase family 3 (KS3)" evidence="4">
    <location>
        <begin position="16"/>
        <end position="447"/>
    </location>
</feature>
<keyword evidence="2" id="KW-0597">Phosphoprotein</keyword>
<sequence>MTTPTEADAESAAALDWDIVITGLALRLPGANTPDEFWSVLSQGVDCTAPVSDRRRELAFAPEWRDTIGEVDGIELFDAEFFGIDAAEAVTMDPQHRITMEVAHDALGNAGMLDVNETKARRYSVFSAMSTNAYYPLVCQRLATSGEHSVHPRTIMNSMNGALAARISHQYDLTGPVMAVDTACSSFLTAMALAADSIRHQRCDGAVVAGVNLLSSAFTNALCNCGGITTKHPFTRVFDERADGTLIGEGAVVVVLERADLARQKNRRILGRIRGYEINNDGSSLNIMAPNPRGQAAVIRDCYTQPSTVGTDARPVIDHTLIGYIETHGTGTRIGDPIELNALGQVYRKADFGDTKVGIGSVKSNIGHLLSAAGGAGLAKLLLSMQHGTMVPNPHFEIANPLLELDSTPFEVITERTPWRRRDGEPRLGAITSLGLGGTNVHFVIEEGEECRTGTVLEAPVLCVSAKTTRALDRLLADAQAAIVDGADPYNVAMTLARFRSPHPWRAVATFAPDGSTPSEVRIAFVERPVKRALLRLPTPGEPESAALEDRIRSLLACRVRVTDAETEPGELAIVPRTAQAGVESLDHEPRALQLDLARTDLEIAAELHLHGARVAWTRVFPDSIGTIHELPPYPFEREPYWLDS</sequence>
<reference evidence="5 6" key="1">
    <citation type="submission" date="2018-09" db="EMBL/GenBank/DDBJ databases">
        <title>Novel species of Cryobacterium.</title>
        <authorList>
            <person name="Liu Q."/>
            <person name="Xin Y.-H."/>
        </authorList>
    </citation>
    <scope>NUCLEOTIDE SEQUENCE [LARGE SCALE GENOMIC DNA]</scope>
    <source>
        <strain evidence="5 6">Hh39</strain>
    </source>
</reference>
<dbReference type="AlphaFoldDB" id="A0A3A5MS86"/>
<organism evidence="5 6">
    <name type="scientific">Cryobacterium melibiosiphilum</name>
    <dbReference type="NCBI Taxonomy" id="995039"/>
    <lineage>
        <taxon>Bacteria</taxon>
        <taxon>Bacillati</taxon>
        <taxon>Actinomycetota</taxon>
        <taxon>Actinomycetes</taxon>
        <taxon>Micrococcales</taxon>
        <taxon>Microbacteriaceae</taxon>
        <taxon>Cryobacterium</taxon>
    </lineage>
</organism>
<dbReference type="EMBL" id="QZVS01000066">
    <property type="protein sequence ID" value="RJT89963.1"/>
    <property type="molecule type" value="Genomic_DNA"/>
</dbReference>
<dbReference type="InterPro" id="IPR016039">
    <property type="entry name" value="Thiolase-like"/>
</dbReference>
<comment type="caution">
    <text evidence="5">The sequence shown here is derived from an EMBL/GenBank/DDBJ whole genome shotgun (WGS) entry which is preliminary data.</text>
</comment>
<dbReference type="GO" id="GO:0006633">
    <property type="term" value="P:fatty acid biosynthetic process"/>
    <property type="evidence" value="ECO:0007669"/>
    <property type="project" value="TreeGrafter"/>
</dbReference>
<dbReference type="Gene3D" id="3.30.70.3290">
    <property type="match status" value="1"/>
</dbReference>
<dbReference type="InterPro" id="IPR032821">
    <property type="entry name" value="PKS_assoc"/>
</dbReference>
<dbReference type="InterPro" id="IPR050091">
    <property type="entry name" value="PKS_NRPS_Biosynth_Enz"/>
</dbReference>
<evidence type="ECO:0000256" key="1">
    <source>
        <dbReference type="ARBA" id="ARBA00022450"/>
    </source>
</evidence>
<dbReference type="PANTHER" id="PTHR43775">
    <property type="entry name" value="FATTY ACID SYNTHASE"/>
    <property type="match status" value="1"/>
</dbReference>
<evidence type="ECO:0000313" key="6">
    <source>
        <dbReference type="Proteomes" id="UP000272015"/>
    </source>
</evidence>
<keyword evidence="1" id="KW-0596">Phosphopantetheine</keyword>
<dbReference type="Proteomes" id="UP000272015">
    <property type="component" value="Unassembled WGS sequence"/>
</dbReference>
<dbReference type="Pfam" id="PF16197">
    <property type="entry name" value="KAsynt_C_assoc"/>
    <property type="match status" value="1"/>
</dbReference>